<sequence length="192" mass="21875">MSLLKYSIIILGVFIQSKVFAQSEEEPQNEIFTAKNVVYAEFAGNSGGYALNYGHTLYQKDRLKLQVSAGFSMLYRKGSERIFNQYWVPVIPLELSAFIGRSDHHLELGAGFFALRNRTYSFDETYPNNVREQIHWDQNILARLGYRYQKPEGGFFFRISYTPTVAFSNSDAAENQVSFVPFGMGVSLGLSF</sequence>
<evidence type="ECO:0000256" key="1">
    <source>
        <dbReference type="SAM" id="SignalP"/>
    </source>
</evidence>
<dbReference type="EMBL" id="FNAC01000008">
    <property type="protein sequence ID" value="SDC87018.1"/>
    <property type="molecule type" value="Genomic_DNA"/>
</dbReference>
<gene>
    <name evidence="2" type="ORF">SAMN04488104_100828</name>
</gene>
<evidence type="ECO:0008006" key="4">
    <source>
        <dbReference type="Google" id="ProtNLM"/>
    </source>
</evidence>
<feature type="chain" id="PRO_5011643333" description="Outer membrane protein beta-barrel domain-containing protein" evidence="1">
    <location>
        <begin position="22"/>
        <end position="192"/>
    </location>
</feature>
<evidence type="ECO:0000313" key="2">
    <source>
        <dbReference type="EMBL" id="SDC87018.1"/>
    </source>
</evidence>
<evidence type="ECO:0000313" key="3">
    <source>
        <dbReference type="Proteomes" id="UP000199060"/>
    </source>
</evidence>
<dbReference type="OrthoDB" id="966005at2"/>
<accession>A0A1G6Q3Z5</accession>
<feature type="signal peptide" evidence="1">
    <location>
        <begin position="1"/>
        <end position="21"/>
    </location>
</feature>
<dbReference type="AlphaFoldDB" id="A0A1G6Q3Z5"/>
<dbReference type="Proteomes" id="UP000199060">
    <property type="component" value="Unassembled WGS sequence"/>
</dbReference>
<keyword evidence="1" id="KW-0732">Signal</keyword>
<reference evidence="3" key="1">
    <citation type="submission" date="2016-10" db="EMBL/GenBank/DDBJ databases">
        <authorList>
            <person name="Varghese N."/>
            <person name="Submissions S."/>
        </authorList>
    </citation>
    <scope>NUCLEOTIDE SEQUENCE [LARGE SCALE GENOMIC DNA]</scope>
    <source>
        <strain evidence="3">DSM 23095</strain>
    </source>
</reference>
<dbReference type="STRING" id="686796.SAMN04488104_100828"/>
<keyword evidence="3" id="KW-1185">Reference proteome</keyword>
<organism evidence="2 3">
    <name type="scientific">Algoriphagus faecimaris</name>
    <dbReference type="NCBI Taxonomy" id="686796"/>
    <lineage>
        <taxon>Bacteria</taxon>
        <taxon>Pseudomonadati</taxon>
        <taxon>Bacteroidota</taxon>
        <taxon>Cytophagia</taxon>
        <taxon>Cytophagales</taxon>
        <taxon>Cyclobacteriaceae</taxon>
        <taxon>Algoriphagus</taxon>
    </lineage>
</organism>
<protein>
    <recommendedName>
        <fullName evidence="4">Outer membrane protein beta-barrel domain-containing protein</fullName>
    </recommendedName>
</protein>
<dbReference type="RefSeq" id="WP_087938375.1">
    <property type="nucleotide sequence ID" value="NZ_FNAC01000008.1"/>
</dbReference>
<proteinExistence type="predicted"/>
<name>A0A1G6Q3Z5_9BACT</name>